<dbReference type="SUPFAM" id="SSF53720">
    <property type="entry name" value="ALDH-like"/>
    <property type="match status" value="1"/>
</dbReference>
<dbReference type="PROSITE" id="PS00687">
    <property type="entry name" value="ALDEHYDE_DEHYDR_GLU"/>
    <property type="match status" value="1"/>
</dbReference>
<evidence type="ECO:0000313" key="5">
    <source>
        <dbReference type="EMBL" id="MBC6469359.1"/>
    </source>
</evidence>
<comment type="caution">
    <text evidence="5">The sequence shown here is derived from an EMBL/GenBank/DDBJ whole genome shotgun (WGS) entry which is preliminary data.</text>
</comment>
<gene>
    <name evidence="5" type="ORF">HKK74_28250</name>
</gene>
<dbReference type="PANTHER" id="PTHR11699">
    <property type="entry name" value="ALDEHYDE DEHYDROGENASE-RELATED"/>
    <property type="match status" value="1"/>
</dbReference>
<dbReference type="InterPro" id="IPR015590">
    <property type="entry name" value="Aldehyde_DH_dom"/>
</dbReference>
<feature type="domain" description="Aldehyde dehydrogenase" evidence="4">
    <location>
        <begin position="27"/>
        <end position="483"/>
    </location>
</feature>
<protein>
    <submittedName>
        <fullName evidence="5">Aldehyde dehydrogenase family protein</fullName>
    </submittedName>
</protein>
<reference evidence="5 6" key="1">
    <citation type="submission" date="2020-06" db="EMBL/GenBank/DDBJ databases">
        <title>Actinomadura xiongansis sp. nov., isolated from soil of Baiyangdian.</title>
        <authorList>
            <person name="Zhang X."/>
        </authorList>
    </citation>
    <scope>NUCLEOTIDE SEQUENCE [LARGE SCALE GENOMIC DNA]</scope>
    <source>
        <strain evidence="5 6">HBUM206468</strain>
    </source>
</reference>
<proteinExistence type="inferred from homology"/>
<dbReference type="EMBL" id="JABVEC010000026">
    <property type="protein sequence ID" value="MBC6469359.1"/>
    <property type="molecule type" value="Genomic_DNA"/>
</dbReference>
<evidence type="ECO:0000256" key="2">
    <source>
        <dbReference type="PROSITE-ProRule" id="PRU10007"/>
    </source>
</evidence>
<evidence type="ECO:0000256" key="3">
    <source>
        <dbReference type="RuleBase" id="RU003345"/>
    </source>
</evidence>
<dbReference type="RefSeq" id="WP_187246405.1">
    <property type="nucleotide sequence ID" value="NZ_BAAAOK010000009.1"/>
</dbReference>
<dbReference type="InterPro" id="IPR016163">
    <property type="entry name" value="Ald_DH_C"/>
</dbReference>
<evidence type="ECO:0000259" key="4">
    <source>
        <dbReference type="Pfam" id="PF00171"/>
    </source>
</evidence>
<dbReference type="InterPro" id="IPR016161">
    <property type="entry name" value="Ald_DH/histidinol_DH"/>
</dbReference>
<dbReference type="Pfam" id="PF00171">
    <property type="entry name" value="Aldedh"/>
    <property type="match status" value="1"/>
</dbReference>
<keyword evidence="1 3" id="KW-0560">Oxidoreductase</keyword>
<accession>A0ABR7LX61</accession>
<dbReference type="InterPro" id="IPR016162">
    <property type="entry name" value="Ald_DH_N"/>
</dbReference>
<dbReference type="Gene3D" id="3.40.309.10">
    <property type="entry name" value="Aldehyde Dehydrogenase, Chain A, domain 2"/>
    <property type="match status" value="1"/>
</dbReference>
<evidence type="ECO:0000256" key="1">
    <source>
        <dbReference type="ARBA" id="ARBA00023002"/>
    </source>
</evidence>
<keyword evidence="6" id="KW-1185">Reference proteome</keyword>
<dbReference type="Gene3D" id="3.40.605.10">
    <property type="entry name" value="Aldehyde Dehydrogenase, Chain A, domain 1"/>
    <property type="match status" value="1"/>
</dbReference>
<organism evidence="5 6">
    <name type="scientific">Actinomadura alba</name>
    <dbReference type="NCBI Taxonomy" id="406431"/>
    <lineage>
        <taxon>Bacteria</taxon>
        <taxon>Bacillati</taxon>
        <taxon>Actinomycetota</taxon>
        <taxon>Actinomycetes</taxon>
        <taxon>Streptosporangiales</taxon>
        <taxon>Thermomonosporaceae</taxon>
        <taxon>Actinomadura</taxon>
    </lineage>
</organism>
<dbReference type="InterPro" id="IPR029510">
    <property type="entry name" value="Ald_DH_CS_GLU"/>
</dbReference>
<comment type="similarity">
    <text evidence="3">Belongs to the aldehyde dehydrogenase family.</text>
</comment>
<feature type="active site" evidence="2">
    <location>
        <position position="253"/>
    </location>
</feature>
<name>A0ABR7LX61_9ACTN</name>
<sequence>MTTTRDTRAHLAPVLVAGRARPAPGAPVHNPARHGEIVGEHALATESDVDDAVRAAHAAFGRWARLGPHERARLLRGAADELGGLTAELAMLLTREQGKVLWESRVDVGGAAYILGYYAGLAGELDGDRILREDERVTVHVGRRPMGVTGVIVPWNSPVYLCFLGIAPALLAGNTVVVKPSEFAPLALGEVLATLARRLPEGVVNVVPGTGAEAGDALVRHPLVRKVFFTGSTGTGRQVLAGAAGNLKNVSLELGGNDPALVLESARVTDTLVRELVRGVYGNTGQVCFNVKRIYVHRSRYDDFTDRYRAAADEIVVGDGLDPRSTMGPLNNRDQFDKVTGLIDRTRAAGATVHELGRKLDAGSFGDGYFLLPHVVTDLDPNAELVTDEQFGPVVPILPFDDEDDAVDMANATEFGLGASVWSEDRDHALDVARRIQSGSVFLNVHRVGASAVDMPFGGFKGSGIGRGHGIAALEACTEPQTIADWRDVSGLPGPGPAGDAR</sequence>
<dbReference type="Proteomes" id="UP000805614">
    <property type="component" value="Unassembled WGS sequence"/>
</dbReference>
<evidence type="ECO:0000313" key="6">
    <source>
        <dbReference type="Proteomes" id="UP000805614"/>
    </source>
</evidence>